<feature type="transmembrane region" description="Helical" evidence="1">
    <location>
        <begin position="12"/>
        <end position="31"/>
    </location>
</feature>
<sequence length="111" mass="12402">MHPKPFDITRRLLAFFLMALLVFVQMVKLLHHHPATGQGYTTHYHGLNDQQVQASHACEICDFQLAKDATVPDFISSPQILSIPYISFSFFTANGHPGAQQVQTNRGPPTV</sequence>
<protein>
    <recommendedName>
        <fullName evidence="4">DUF2946 domain-containing protein</fullName>
    </recommendedName>
</protein>
<comment type="caution">
    <text evidence="2">The sequence shown here is derived from an EMBL/GenBank/DDBJ whole genome shotgun (WGS) entry which is preliminary data.</text>
</comment>
<reference evidence="2 3" key="1">
    <citation type="submission" date="2020-04" db="EMBL/GenBank/DDBJ databases">
        <title>Chitinophaga sp. G-6-1-13 sp. nov., isolated from soil.</title>
        <authorList>
            <person name="Dahal R.H."/>
            <person name="Chaudhary D.K."/>
        </authorList>
    </citation>
    <scope>NUCLEOTIDE SEQUENCE [LARGE SCALE GENOMIC DNA]</scope>
    <source>
        <strain evidence="2 3">G-6-1-13</strain>
    </source>
</reference>
<accession>A0A848GV51</accession>
<evidence type="ECO:0000313" key="3">
    <source>
        <dbReference type="Proteomes" id="UP000583266"/>
    </source>
</evidence>
<evidence type="ECO:0000256" key="1">
    <source>
        <dbReference type="SAM" id="Phobius"/>
    </source>
</evidence>
<dbReference type="AlphaFoldDB" id="A0A848GV51"/>
<gene>
    <name evidence="2" type="ORF">HHL17_27965</name>
</gene>
<keyword evidence="1" id="KW-1133">Transmembrane helix</keyword>
<dbReference type="RefSeq" id="WP_169228120.1">
    <property type="nucleotide sequence ID" value="NZ_JABBGC010000003.1"/>
</dbReference>
<name>A0A848GV51_9BACT</name>
<evidence type="ECO:0000313" key="2">
    <source>
        <dbReference type="EMBL" id="NML41062.1"/>
    </source>
</evidence>
<dbReference type="EMBL" id="JABBGC010000003">
    <property type="protein sequence ID" value="NML41062.1"/>
    <property type="molecule type" value="Genomic_DNA"/>
</dbReference>
<keyword evidence="1" id="KW-0812">Transmembrane</keyword>
<evidence type="ECO:0008006" key="4">
    <source>
        <dbReference type="Google" id="ProtNLM"/>
    </source>
</evidence>
<dbReference type="Proteomes" id="UP000583266">
    <property type="component" value="Unassembled WGS sequence"/>
</dbReference>
<keyword evidence="1" id="KW-0472">Membrane</keyword>
<proteinExistence type="predicted"/>
<keyword evidence="3" id="KW-1185">Reference proteome</keyword>
<organism evidence="2 3">
    <name type="scientific">Chitinophaga fulva</name>
    <dbReference type="NCBI Taxonomy" id="2728842"/>
    <lineage>
        <taxon>Bacteria</taxon>
        <taxon>Pseudomonadati</taxon>
        <taxon>Bacteroidota</taxon>
        <taxon>Chitinophagia</taxon>
        <taxon>Chitinophagales</taxon>
        <taxon>Chitinophagaceae</taxon>
        <taxon>Chitinophaga</taxon>
    </lineage>
</organism>